<dbReference type="AlphaFoldDB" id="A0AA88IT78"/>
<dbReference type="GO" id="GO:0070449">
    <property type="term" value="C:elongin complex"/>
    <property type="evidence" value="ECO:0007669"/>
    <property type="project" value="InterPro"/>
</dbReference>
<dbReference type="PROSITE" id="PS50053">
    <property type="entry name" value="UBIQUITIN_2"/>
    <property type="match status" value="1"/>
</dbReference>
<dbReference type="GO" id="GO:0006368">
    <property type="term" value="P:transcription elongation by RNA polymerase II"/>
    <property type="evidence" value="ECO:0007669"/>
    <property type="project" value="InterPro"/>
</dbReference>
<proteinExistence type="predicted"/>
<feature type="compositionally biased region" description="Basic and acidic residues" evidence="1">
    <location>
        <begin position="103"/>
        <end position="114"/>
    </location>
</feature>
<protein>
    <recommendedName>
        <fullName evidence="2">Ubiquitin-like domain-containing protein</fullName>
    </recommendedName>
</protein>
<dbReference type="Gene3D" id="3.10.20.90">
    <property type="entry name" value="Phosphatidylinositol 3-kinase Catalytic Subunit, Chain A, domain 1"/>
    <property type="match status" value="1"/>
</dbReference>
<evidence type="ECO:0000256" key="1">
    <source>
        <dbReference type="SAM" id="MobiDB-lite"/>
    </source>
</evidence>
<dbReference type="PANTHER" id="PTHR13248">
    <property type="entry name" value="TRANSCRIPTION ELONGATION FACTOR B POLYPEPTIDE 2"/>
    <property type="match status" value="1"/>
</dbReference>
<sequence>MEVFLIVRRKKSSIFLDCSENTQVLTFKKMIQGITNVPPENLQFLTQEGVILDDDKTLSDYQINPTVARAQAPFELRLVYREPNGEFEAPDVTPLSSPPDLPEVMKPRDSQREQ</sequence>
<dbReference type="Proteomes" id="UP001187531">
    <property type="component" value="Unassembled WGS sequence"/>
</dbReference>
<dbReference type="EMBL" id="JAVRJZ010000002">
    <property type="protein sequence ID" value="KAK2726377.1"/>
    <property type="molecule type" value="Genomic_DNA"/>
</dbReference>
<organism evidence="3 4">
    <name type="scientific">Artemia franciscana</name>
    <name type="common">Brine shrimp</name>
    <name type="synonym">Artemia sanfranciscana</name>
    <dbReference type="NCBI Taxonomy" id="6661"/>
    <lineage>
        <taxon>Eukaryota</taxon>
        <taxon>Metazoa</taxon>
        <taxon>Ecdysozoa</taxon>
        <taxon>Arthropoda</taxon>
        <taxon>Crustacea</taxon>
        <taxon>Branchiopoda</taxon>
        <taxon>Anostraca</taxon>
        <taxon>Artemiidae</taxon>
        <taxon>Artemia</taxon>
    </lineage>
</organism>
<evidence type="ECO:0000259" key="2">
    <source>
        <dbReference type="PROSITE" id="PS50053"/>
    </source>
</evidence>
<dbReference type="InterPro" id="IPR029071">
    <property type="entry name" value="Ubiquitin-like_domsf"/>
</dbReference>
<gene>
    <name evidence="3" type="ORF">QYM36_000722</name>
</gene>
<evidence type="ECO:0000313" key="4">
    <source>
        <dbReference type="Proteomes" id="UP001187531"/>
    </source>
</evidence>
<dbReference type="InterPro" id="IPR039049">
    <property type="entry name" value="ELOB"/>
</dbReference>
<accession>A0AA88IT78</accession>
<dbReference type="GO" id="GO:0030891">
    <property type="term" value="C:VCB complex"/>
    <property type="evidence" value="ECO:0007669"/>
    <property type="project" value="InterPro"/>
</dbReference>
<feature type="region of interest" description="Disordered" evidence="1">
    <location>
        <begin position="86"/>
        <end position="114"/>
    </location>
</feature>
<comment type="caution">
    <text evidence="3">The sequence shown here is derived from an EMBL/GenBank/DDBJ whole genome shotgun (WGS) entry which is preliminary data.</text>
</comment>
<dbReference type="Pfam" id="PF00240">
    <property type="entry name" value="ubiquitin"/>
    <property type="match status" value="1"/>
</dbReference>
<reference evidence="3" key="1">
    <citation type="submission" date="2023-07" db="EMBL/GenBank/DDBJ databases">
        <title>Chromosome-level genome assembly of Artemia franciscana.</title>
        <authorList>
            <person name="Jo E."/>
        </authorList>
    </citation>
    <scope>NUCLEOTIDE SEQUENCE</scope>
    <source>
        <tissue evidence="3">Whole body</tissue>
    </source>
</reference>
<dbReference type="PANTHER" id="PTHR13248:SF4">
    <property type="entry name" value="ELONGIN B"/>
    <property type="match status" value="1"/>
</dbReference>
<dbReference type="SUPFAM" id="SSF54236">
    <property type="entry name" value="Ubiquitin-like"/>
    <property type="match status" value="1"/>
</dbReference>
<keyword evidence="4" id="KW-1185">Reference proteome</keyword>
<name>A0AA88IT78_ARTSF</name>
<feature type="domain" description="Ubiquitin-like" evidence="2">
    <location>
        <begin position="1"/>
        <end position="65"/>
    </location>
</feature>
<dbReference type="InterPro" id="IPR000626">
    <property type="entry name" value="Ubiquitin-like_dom"/>
</dbReference>
<evidence type="ECO:0000313" key="3">
    <source>
        <dbReference type="EMBL" id="KAK2726377.1"/>
    </source>
</evidence>